<dbReference type="SMART" id="SM00388">
    <property type="entry name" value="HisKA"/>
    <property type="match status" value="1"/>
</dbReference>
<dbReference type="Gene3D" id="6.10.340.10">
    <property type="match status" value="1"/>
</dbReference>
<feature type="domain" description="Histidine kinase" evidence="10">
    <location>
        <begin position="401"/>
        <end position="632"/>
    </location>
</feature>
<evidence type="ECO:0000313" key="13">
    <source>
        <dbReference type="EMBL" id="QCI05134.1"/>
    </source>
</evidence>
<reference evidence="13" key="2">
    <citation type="submission" date="2019-04" db="EMBL/GenBank/DDBJ databases">
        <authorList>
            <person name="Pasella M."/>
        </authorList>
    </citation>
    <scope>NUCLEOTIDE SEQUENCE</scope>
    <source>
        <strain evidence="13">HV6547_2</strain>
    </source>
</reference>
<keyword evidence="13" id="KW-0934">Plastid</keyword>
<dbReference type="InterPro" id="IPR005467">
    <property type="entry name" value="His_kinase_dom"/>
</dbReference>
<dbReference type="InterPro" id="IPR035965">
    <property type="entry name" value="PAS-like_dom_sf"/>
</dbReference>
<evidence type="ECO:0000256" key="6">
    <source>
        <dbReference type="ARBA" id="ARBA00022777"/>
    </source>
</evidence>
<evidence type="ECO:0000259" key="10">
    <source>
        <dbReference type="PROSITE" id="PS50109"/>
    </source>
</evidence>
<dbReference type="SUPFAM" id="SSF158472">
    <property type="entry name" value="HAMP domain-like"/>
    <property type="match status" value="1"/>
</dbReference>
<dbReference type="InterPro" id="IPR036890">
    <property type="entry name" value="HATPase_C_sf"/>
</dbReference>
<dbReference type="EMBL" id="MK814618">
    <property type="protein sequence ID" value="QCI05134.1"/>
    <property type="molecule type" value="Genomic_DNA"/>
</dbReference>
<dbReference type="EC" id="2.7.13.3" evidence="3"/>
<dbReference type="InterPro" id="IPR004358">
    <property type="entry name" value="Sig_transdc_His_kin-like_C"/>
</dbReference>
<dbReference type="SUPFAM" id="SSF55785">
    <property type="entry name" value="PYP-like sensor domain (PAS domain)"/>
    <property type="match status" value="1"/>
</dbReference>
<evidence type="ECO:0000259" key="12">
    <source>
        <dbReference type="PROSITE" id="PS50885"/>
    </source>
</evidence>
<name>A0A4D6WMQ4_9FLOR</name>
<dbReference type="InterPro" id="IPR003660">
    <property type="entry name" value="HAMP_dom"/>
</dbReference>
<dbReference type="InterPro" id="IPR036097">
    <property type="entry name" value="HisK_dim/P_sf"/>
</dbReference>
<dbReference type="InterPro" id="IPR003661">
    <property type="entry name" value="HisK_dim/P_dom"/>
</dbReference>
<dbReference type="AlphaFoldDB" id="A0A4D6WMQ4"/>
<dbReference type="SMART" id="SM00387">
    <property type="entry name" value="HATPase_c"/>
    <property type="match status" value="1"/>
</dbReference>
<dbReference type="Gene3D" id="3.30.565.10">
    <property type="entry name" value="Histidine kinase-like ATPase, C-terminal domain"/>
    <property type="match status" value="1"/>
</dbReference>
<protein>
    <recommendedName>
        <fullName evidence="8">Uncharacterized sensor-like histidine kinase ycf26</fullName>
        <ecNumber evidence="3">2.7.13.3</ecNumber>
    </recommendedName>
</protein>
<keyword evidence="4" id="KW-0597">Phosphoprotein</keyword>
<feature type="transmembrane region" description="Helical" evidence="9">
    <location>
        <begin position="186"/>
        <end position="208"/>
    </location>
</feature>
<dbReference type="Pfam" id="PF00512">
    <property type="entry name" value="HisKA"/>
    <property type="match status" value="1"/>
</dbReference>
<reference evidence="13" key="1">
    <citation type="journal article" date="2019" name="Mol. Phylogenet. Evol.">
        <title>Morphological evolution and classification of the red algal order Ceramiales inferred using plastid phylogenomics.</title>
        <authorList>
            <person name="Diaz-Tapia P."/>
            <person name="Pasella M.M."/>
            <person name="Verbruggen H."/>
            <person name="Maggs C.A."/>
        </authorList>
    </citation>
    <scope>NUCLEOTIDE SEQUENCE</scope>
    <source>
        <strain evidence="13">HV6547_2</strain>
    </source>
</reference>
<evidence type="ECO:0000256" key="3">
    <source>
        <dbReference type="ARBA" id="ARBA00012438"/>
    </source>
</evidence>
<proteinExistence type="predicted"/>
<dbReference type="GO" id="GO:0031969">
    <property type="term" value="C:chloroplast membrane"/>
    <property type="evidence" value="ECO:0007669"/>
    <property type="project" value="UniProtKB-SubCell"/>
</dbReference>
<geneLocation type="plastid" evidence="13"/>
<evidence type="ECO:0000256" key="4">
    <source>
        <dbReference type="ARBA" id="ARBA00022553"/>
    </source>
</evidence>
<keyword evidence="9" id="KW-0472">Membrane</keyword>
<keyword evidence="9" id="KW-1133">Transmembrane helix</keyword>
<dbReference type="SUPFAM" id="SSF47384">
    <property type="entry name" value="Homodimeric domain of signal transducing histidine kinase"/>
    <property type="match status" value="1"/>
</dbReference>
<evidence type="ECO:0000256" key="9">
    <source>
        <dbReference type="SAM" id="Phobius"/>
    </source>
</evidence>
<organism evidence="13">
    <name type="scientific">Centroceras clavulatum</name>
    <dbReference type="NCBI Taxonomy" id="159503"/>
    <lineage>
        <taxon>Eukaryota</taxon>
        <taxon>Rhodophyta</taxon>
        <taxon>Florideophyceae</taxon>
        <taxon>Rhodymeniophycidae</taxon>
        <taxon>Ceramiales</taxon>
        <taxon>Ceramiaceae</taxon>
        <taxon>Centroceras</taxon>
    </lineage>
</organism>
<dbReference type="CDD" id="cd06225">
    <property type="entry name" value="HAMP"/>
    <property type="match status" value="1"/>
</dbReference>
<dbReference type="PRINTS" id="PR00344">
    <property type="entry name" value="BCTRLSENSOR"/>
</dbReference>
<evidence type="ECO:0000256" key="1">
    <source>
        <dbReference type="ARBA" id="ARBA00000085"/>
    </source>
</evidence>
<dbReference type="PROSITE" id="PS50109">
    <property type="entry name" value="HIS_KIN"/>
    <property type="match status" value="1"/>
</dbReference>
<dbReference type="PANTHER" id="PTHR43711:SF13">
    <property type="entry name" value="DRUG SENSORY PROTEIN A"/>
    <property type="match status" value="1"/>
</dbReference>
<keyword evidence="6" id="KW-0418">Kinase</keyword>
<dbReference type="CDD" id="cd00082">
    <property type="entry name" value="HisKA"/>
    <property type="match status" value="1"/>
</dbReference>
<feature type="transmembrane region" description="Helical" evidence="9">
    <location>
        <begin position="15"/>
        <end position="40"/>
    </location>
</feature>
<evidence type="ECO:0000256" key="7">
    <source>
        <dbReference type="ARBA" id="ARBA00023012"/>
    </source>
</evidence>
<dbReference type="SMART" id="SM00091">
    <property type="entry name" value="PAS"/>
    <property type="match status" value="1"/>
</dbReference>
<evidence type="ECO:0000256" key="2">
    <source>
        <dbReference type="ARBA" id="ARBA00004508"/>
    </source>
</evidence>
<dbReference type="Gene3D" id="3.30.450.20">
    <property type="entry name" value="PAS domain"/>
    <property type="match status" value="1"/>
</dbReference>
<sequence>MFINFKSVFNINIKIRTIILIILFIALLISSFIFWSLSIIQKDTLIANNRFCKDLGTLFAYNVLNFIDSNNAQELASFIEEIYISTASIRYILFFNIDGSLFFSLPVYKNNIQDILQLHQNLLQLETQNFLFNTPLLQQNILLNDNLTNVILPLNKNGHYLGSLDLGINSNLTIDNHSSLIFKMSIFIFVFIWLLVILFAILHFVTIVEPITELLNGMKKISLGNFTKRLNGQFYNEWHDLMISFNEMALRLEYYEKKNINKLTLEKNKLESIASVIAEGVILIDLDLRLLFINDVARKFFNWSNLDLIGNYITNYLPLHILDVLLPIFNYLAQSTYLDSVYSKDDEVFIDIEYDTKKNLRFLITAIIDHNSKILTGIVIIIQDVSREVILNKAKNQFISNVSHELRTPLCNIGSFLETLLDYNESLNDKQKIHFLKIANNETQRLSRLVNDILDLSRLESNFKYDLSNINVYNLLNYILNTSQIIANKHHIELILEIEPGISLVRGHESSFVQIISNLLSNAMKFTNDYGQILVRVYSIMSLPFNNFNFKDTDICTLIRIEIIDEGIGIDHRDQKIIFDRFVRIEDNIHTLQGTGLGLSIVKNILKKYDTNIFFKSDMFVGTSLWFDLFQI</sequence>
<dbReference type="PROSITE" id="PS50112">
    <property type="entry name" value="PAS"/>
    <property type="match status" value="1"/>
</dbReference>
<dbReference type="InterPro" id="IPR000014">
    <property type="entry name" value="PAS"/>
</dbReference>
<dbReference type="FunFam" id="1.10.287.130:FF:000001">
    <property type="entry name" value="Two-component sensor histidine kinase"/>
    <property type="match status" value="1"/>
</dbReference>
<dbReference type="GO" id="GO:0000155">
    <property type="term" value="F:phosphorelay sensor kinase activity"/>
    <property type="evidence" value="ECO:0007669"/>
    <property type="project" value="InterPro"/>
</dbReference>
<accession>A0A4D6WMQ4</accession>
<evidence type="ECO:0000256" key="8">
    <source>
        <dbReference type="ARBA" id="ARBA00069102"/>
    </source>
</evidence>
<keyword evidence="9" id="KW-0812">Transmembrane</keyword>
<dbReference type="Gene3D" id="1.10.287.130">
    <property type="match status" value="1"/>
</dbReference>
<evidence type="ECO:0000256" key="5">
    <source>
        <dbReference type="ARBA" id="ARBA00022679"/>
    </source>
</evidence>
<dbReference type="InterPro" id="IPR003594">
    <property type="entry name" value="HATPase_dom"/>
</dbReference>
<gene>
    <name evidence="13" type="primary">dfr</name>
</gene>
<comment type="subcellular location">
    <subcellularLocation>
        <location evidence="2">Plastid</location>
        <location evidence="2">Chloroplast membrane</location>
        <topology evidence="2">Multi-pass membrane protein</topology>
    </subcellularLocation>
</comment>
<dbReference type="PANTHER" id="PTHR43711">
    <property type="entry name" value="TWO-COMPONENT HISTIDINE KINASE"/>
    <property type="match status" value="1"/>
</dbReference>
<dbReference type="Pfam" id="PF02518">
    <property type="entry name" value="HATPase_c"/>
    <property type="match status" value="1"/>
</dbReference>
<evidence type="ECO:0000259" key="11">
    <source>
        <dbReference type="PROSITE" id="PS50112"/>
    </source>
</evidence>
<feature type="domain" description="PAS" evidence="11">
    <location>
        <begin position="266"/>
        <end position="327"/>
    </location>
</feature>
<dbReference type="InterPro" id="IPR050736">
    <property type="entry name" value="Sensor_HK_Regulatory"/>
</dbReference>
<feature type="domain" description="HAMP" evidence="12">
    <location>
        <begin position="205"/>
        <end position="257"/>
    </location>
</feature>
<keyword evidence="5" id="KW-0808">Transferase</keyword>
<comment type="catalytic activity">
    <reaction evidence="1">
        <text>ATP + protein L-histidine = ADP + protein N-phospho-L-histidine.</text>
        <dbReference type="EC" id="2.7.13.3"/>
    </reaction>
</comment>
<dbReference type="PROSITE" id="PS50885">
    <property type="entry name" value="HAMP"/>
    <property type="match status" value="1"/>
</dbReference>
<keyword evidence="7" id="KW-0902">Two-component regulatory system</keyword>
<dbReference type="SUPFAM" id="SSF55874">
    <property type="entry name" value="ATPase domain of HSP90 chaperone/DNA topoisomerase II/histidine kinase"/>
    <property type="match status" value="1"/>
</dbReference>